<dbReference type="OrthoDB" id="10306821at2759"/>
<feature type="transmembrane region" description="Helical" evidence="2">
    <location>
        <begin position="70"/>
        <end position="88"/>
    </location>
</feature>
<accession>U6MTJ9</accession>
<name>U6MTJ9_9EIME</name>
<dbReference type="AlphaFoldDB" id="U6MTJ9"/>
<dbReference type="Proteomes" id="UP000030754">
    <property type="component" value="Unassembled WGS sequence"/>
</dbReference>
<keyword evidence="2" id="KW-0472">Membrane</keyword>
<proteinExistence type="predicted"/>
<reference evidence="3" key="1">
    <citation type="submission" date="2013-10" db="EMBL/GenBank/DDBJ databases">
        <title>Genomic analysis of the causative agents of coccidiosis in chickens.</title>
        <authorList>
            <person name="Reid A.J."/>
            <person name="Blake D."/>
            <person name="Billington K."/>
            <person name="Browne H."/>
            <person name="Dunn M."/>
            <person name="Hung S."/>
            <person name="Kawahara F."/>
            <person name="Miranda-Saavedra D."/>
            <person name="Mourier T."/>
            <person name="Nagra H."/>
            <person name="Otto T.D."/>
            <person name="Rawlings N."/>
            <person name="Sanchez A."/>
            <person name="Sanders M."/>
            <person name="Subramaniam C."/>
            <person name="Tay Y."/>
            <person name="Dear P."/>
            <person name="Doerig C."/>
            <person name="Gruber A."/>
            <person name="Parkinson J."/>
            <person name="Shirley M."/>
            <person name="Wan K.L."/>
            <person name="Berriman M."/>
            <person name="Tomley F."/>
            <person name="Pain A."/>
        </authorList>
    </citation>
    <scope>NUCLEOTIDE SEQUENCE [LARGE SCALE GENOMIC DNA]</scope>
    <source>
        <strain evidence="3">Houghton</strain>
    </source>
</reference>
<sequence length="982" mass="107717">MDTATATHGTSWHTQAASSIVGSHTDDFIATSLDDSSLSFVTENHAEVQKLLSSRNLKKKGLPVLRRKEFLGTCALFVLCAFAAYRLAAFKGRDRFKLQADEGSWLLASPAAAAARKSAARSAVVVGMPLYSGPVDLRKVHEAVQNVDLDALTDLEGDAAELTSQLGTPEASAAFLRLRRLTKQAQEKAKQIQTSKYDLRKASMAVAVAQTTRARGALDDLRLVYAAAAAEADRFFSLSQQTLTDAAAEAERLICSIHSQQQRLEQLEHGLKGIVAGYTSNGVSSNPLEPHLVAMQRLLEAAGRDQEILLSESINLHRDRGDGSSVSLVESVEAVRVVSAIQRRLRRAAAEADHWSQEAEEVARSQAQNAFTGFYAHLLWQRNRVEVNKFACAYDPSQERDQADRQQLEALSRRMLELTEHFGREQKLLQGTADALQMFSSVRQARNQVRTASEEVSRVATVSTSAKALEVLRAAAENTPPDSSEAKARDEAAKELISQLEQTASEAVDAVRCLFENGVRIKGPGRSLLEEAEAPPRSQHSRNEVGEKPPSHGLSKKWSSDAEAATIVKLAAEKTLEQLKEPDLDAFKAISTADECAYLVATAISRDAKATRKAAEVNAWMRLETYVEEATAAHRHALASMHAPSEKILQEHKVSSEDVVHLAAEVYRQQRVGPAAKATADLQEKAWQTEMLVENARRAKRHTRGRRPVTVSEPVTLATAQQEALRHAGDAYIVVERSGAMLAALTERMMRWPTTEGMHAVEQAHEAARKVRDTIQTASEEFNRGWKLLQHADTKAKLVAAVVAVLQAKEAAVEAVRQLHFTYQSTALTVITQLPAVIMRKGDEKGNRNSGDNVLSEIEAALRLARDAQEAHIEVTKRLQQDLQKLPRSHVGWRGGEDDLRDEAILVQSFVSRIAALAAEARQKVHAEESVGHLASEARECAMEVVQAVVNADTQVYDLQNSLDMAGLLGLAREEIQEVLVR</sequence>
<keyword evidence="2" id="KW-1133">Transmembrane helix</keyword>
<keyword evidence="4" id="KW-1185">Reference proteome</keyword>
<dbReference type="EMBL" id="HG723041">
    <property type="protein sequence ID" value="CDJ64995.1"/>
    <property type="molecule type" value="Genomic_DNA"/>
</dbReference>
<evidence type="ECO:0000313" key="4">
    <source>
        <dbReference type="Proteomes" id="UP000030754"/>
    </source>
</evidence>
<evidence type="ECO:0000256" key="2">
    <source>
        <dbReference type="SAM" id="Phobius"/>
    </source>
</evidence>
<evidence type="ECO:0000256" key="1">
    <source>
        <dbReference type="SAM" id="MobiDB-lite"/>
    </source>
</evidence>
<feature type="compositionally biased region" description="Basic and acidic residues" evidence="1">
    <location>
        <begin position="541"/>
        <end position="550"/>
    </location>
</feature>
<evidence type="ECO:0000313" key="3">
    <source>
        <dbReference type="EMBL" id="CDJ64995.1"/>
    </source>
</evidence>
<gene>
    <name evidence="3" type="ORF">ENH_00026670</name>
</gene>
<feature type="region of interest" description="Disordered" evidence="1">
    <location>
        <begin position="526"/>
        <end position="559"/>
    </location>
</feature>
<protein>
    <submittedName>
        <fullName evidence="3">Kinetoplast-associated protein-like protein, related</fullName>
    </submittedName>
</protein>
<organism evidence="3 4">
    <name type="scientific">Eimeria necatrix</name>
    <dbReference type="NCBI Taxonomy" id="51315"/>
    <lineage>
        <taxon>Eukaryota</taxon>
        <taxon>Sar</taxon>
        <taxon>Alveolata</taxon>
        <taxon>Apicomplexa</taxon>
        <taxon>Conoidasida</taxon>
        <taxon>Coccidia</taxon>
        <taxon>Eucoccidiorida</taxon>
        <taxon>Eimeriorina</taxon>
        <taxon>Eimeriidae</taxon>
        <taxon>Eimeria</taxon>
    </lineage>
</organism>
<dbReference type="VEuPathDB" id="ToxoDB:ENH_00026670"/>
<keyword evidence="2" id="KW-0812">Transmembrane</keyword>
<reference evidence="3" key="2">
    <citation type="submission" date="2013-10" db="EMBL/GenBank/DDBJ databases">
        <authorList>
            <person name="Aslett M."/>
        </authorList>
    </citation>
    <scope>NUCLEOTIDE SEQUENCE [LARGE SCALE GENOMIC DNA]</scope>
    <source>
        <strain evidence="3">Houghton</strain>
    </source>
</reference>
<dbReference type="RefSeq" id="XP_013433462.1">
    <property type="nucleotide sequence ID" value="XM_013578008.1"/>
</dbReference>
<dbReference type="GeneID" id="25472835"/>